<dbReference type="PANTHER" id="PTHR43591:SF24">
    <property type="entry name" value="2-METHOXY-6-POLYPRENYL-1,4-BENZOQUINOL METHYLASE, MITOCHONDRIAL"/>
    <property type="match status" value="1"/>
</dbReference>
<sequence length="114" mass="12351">MTILDVGCGPGTITIDLAELVPHGHVIGIDTSEETLQLARNAAVERGVKNVEFVLGDGNSLNYSNGSFDVVHAHQVLQHVNNPVRLLSEMKRVTRKGGVVAVRETDFDSMTAHY</sequence>
<dbReference type="GO" id="GO:0008168">
    <property type="term" value="F:methyltransferase activity"/>
    <property type="evidence" value="ECO:0007669"/>
    <property type="project" value="UniProtKB-KW"/>
</dbReference>
<evidence type="ECO:0000256" key="3">
    <source>
        <dbReference type="ARBA" id="ARBA00022691"/>
    </source>
</evidence>
<evidence type="ECO:0000313" key="5">
    <source>
        <dbReference type="EMBL" id="KAL0487018.1"/>
    </source>
</evidence>
<dbReference type="Pfam" id="PF13847">
    <property type="entry name" value="Methyltransf_31"/>
    <property type="match status" value="1"/>
</dbReference>
<dbReference type="EMBL" id="JAOPGA020001296">
    <property type="protein sequence ID" value="KAL0487018.1"/>
    <property type="molecule type" value="Genomic_DNA"/>
</dbReference>
<evidence type="ECO:0000256" key="2">
    <source>
        <dbReference type="ARBA" id="ARBA00022679"/>
    </source>
</evidence>
<dbReference type="Proteomes" id="UP001431209">
    <property type="component" value="Unassembled WGS sequence"/>
</dbReference>
<protein>
    <submittedName>
        <fullName evidence="5">MethyltransferaseS</fullName>
    </submittedName>
</protein>
<keyword evidence="6" id="KW-1185">Reference proteome</keyword>
<reference evidence="5 6" key="1">
    <citation type="submission" date="2024-03" db="EMBL/GenBank/DDBJ databases">
        <title>The Acrasis kona genome and developmental transcriptomes reveal deep origins of eukaryotic multicellular pathways.</title>
        <authorList>
            <person name="Sheikh S."/>
            <person name="Fu C.-J."/>
            <person name="Brown M.W."/>
            <person name="Baldauf S.L."/>
        </authorList>
    </citation>
    <scope>NUCLEOTIDE SEQUENCE [LARGE SCALE GENOMIC DNA]</scope>
    <source>
        <strain evidence="5 6">ATCC MYA-3509</strain>
    </source>
</reference>
<dbReference type="GO" id="GO:0032259">
    <property type="term" value="P:methylation"/>
    <property type="evidence" value="ECO:0007669"/>
    <property type="project" value="UniProtKB-KW"/>
</dbReference>
<evidence type="ECO:0000259" key="4">
    <source>
        <dbReference type="Pfam" id="PF13847"/>
    </source>
</evidence>
<dbReference type="AlphaFoldDB" id="A0AAW2ZCC8"/>
<accession>A0AAW2ZCC8</accession>
<gene>
    <name evidence="5" type="ORF">AKO1_001335</name>
</gene>
<dbReference type="Gene3D" id="3.40.50.150">
    <property type="entry name" value="Vaccinia Virus protein VP39"/>
    <property type="match status" value="1"/>
</dbReference>
<keyword evidence="3" id="KW-0949">S-adenosyl-L-methionine</keyword>
<proteinExistence type="predicted"/>
<name>A0AAW2ZCC8_9EUKA</name>
<dbReference type="PANTHER" id="PTHR43591">
    <property type="entry name" value="METHYLTRANSFERASE"/>
    <property type="match status" value="1"/>
</dbReference>
<organism evidence="5 6">
    <name type="scientific">Acrasis kona</name>
    <dbReference type="NCBI Taxonomy" id="1008807"/>
    <lineage>
        <taxon>Eukaryota</taxon>
        <taxon>Discoba</taxon>
        <taxon>Heterolobosea</taxon>
        <taxon>Tetramitia</taxon>
        <taxon>Eutetramitia</taxon>
        <taxon>Acrasidae</taxon>
        <taxon>Acrasis</taxon>
    </lineage>
</organism>
<dbReference type="CDD" id="cd02440">
    <property type="entry name" value="AdoMet_MTases"/>
    <property type="match status" value="1"/>
</dbReference>
<evidence type="ECO:0000256" key="1">
    <source>
        <dbReference type="ARBA" id="ARBA00022603"/>
    </source>
</evidence>
<dbReference type="PROSITE" id="PS51608">
    <property type="entry name" value="SAM_MT_UBIE"/>
    <property type="match status" value="1"/>
</dbReference>
<feature type="domain" description="Methyltransferase" evidence="4">
    <location>
        <begin position="1"/>
        <end position="106"/>
    </location>
</feature>
<evidence type="ECO:0000313" key="6">
    <source>
        <dbReference type="Proteomes" id="UP001431209"/>
    </source>
</evidence>
<keyword evidence="2" id="KW-0808">Transferase</keyword>
<dbReference type="SUPFAM" id="SSF53335">
    <property type="entry name" value="S-adenosyl-L-methionine-dependent methyltransferases"/>
    <property type="match status" value="1"/>
</dbReference>
<dbReference type="InterPro" id="IPR004033">
    <property type="entry name" value="UbiE/COQ5_MeTrFase"/>
</dbReference>
<keyword evidence="1 5" id="KW-0489">Methyltransferase</keyword>
<dbReference type="InterPro" id="IPR025714">
    <property type="entry name" value="Methyltranfer_dom"/>
</dbReference>
<dbReference type="InterPro" id="IPR029063">
    <property type="entry name" value="SAM-dependent_MTases_sf"/>
</dbReference>
<comment type="caution">
    <text evidence="5">The sequence shown here is derived from an EMBL/GenBank/DDBJ whole genome shotgun (WGS) entry which is preliminary data.</text>
</comment>